<evidence type="ECO:0000313" key="5">
    <source>
        <dbReference type="Proteomes" id="UP000235388"/>
    </source>
</evidence>
<dbReference type="OrthoDB" id="2505053at2759"/>
<evidence type="ECO:0000313" key="6">
    <source>
        <dbReference type="Proteomes" id="UP000235392"/>
    </source>
</evidence>
<accession>A0A2N5VKC3</accession>
<proteinExistence type="predicted"/>
<evidence type="ECO:0000313" key="1">
    <source>
        <dbReference type="EMBL" id="PLW15692.1"/>
    </source>
</evidence>
<evidence type="ECO:0000313" key="3">
    <source>
        <dbReference type="EMBL" id="PLW46808.1"/>
    </source>
</evidence>
<reference evidence="5 6" key="1">
    <citation type="submission" date="2017-11" db="EMBL/GenBank/DDBJ databases">
        <title>De novo assembly and phasing of dikaryotic genomes from two isolates of Puccinia coronata f. sp. avenae, the causal agent of oat crown rust.</title>
        <authorList>
            <person name="Miller M.E."/>
            <person name="Zhang Y."/>
            <person name="Omidvar V."/>
            <person name="Sperschneider J."/>
            <person name="Schwessinger B."/>
            <person name="Raley C."/>
            <person name="Palmer J.M."/>
            <person name="Garnica D."/>
            <person name="Upadhyaya N."/>
            <person name="Rathjen J."/>
            <person name="Taylor J.M."/>
            <person name="Park R.F."/>
            <person name="Dodds P.N."/>
            <person name="Hirsch C.D."/>
            <person name="Kianian S.F."/>
            <person name="Figueroa M."/>
        </authorList>
    </citation>
    <scope>NUCLEOTIDE SEQUENCE [LARGE SCALE GENOMIC DNA]</scope>
    <source>
        <strain evidence="4">12NC29</strain>
        <strain evidence="2">12SD80</strain>
    </source>
</reference>
<gene>
    <name evidence="4" type="ORF">PCANC_07604</name>
    <name evidence="1" type="ORF">PCANC_14346</name>
    <name evidence="3" type="ORF">PCASD_06009</name>
    <name evidence="2" type="ORF">PCASD_16080</name>
</gene>
<dbReference type="Proteomes" id="UP000235392">
    <property type="component" value="Unassembled WGS sequence"/>
</dbReference>
<evidence type="ECO:0000313" key="2">
    <source>
        <dbReference type="EMBL" id="PLW18256.1"/>
    </source>
</evidence>
<dbReference type="AlphaFoldDB" id="A0A2N5VKC3"/>
<dbReference type="Proteomes" id="UP000235388">
    <property type="component" value="Unassembled WGS sequence"/>
</dbReference>
<dbReference type="EMBL" id="PGCJ01000889">
    <property type="protein sequence ID" value="PLW15692.1"/>
    <property type="molecule type" value="Genomic_DNA"/>
</dbReference>
<sequence>MNVIAIGKKMDCFYYSPEGAKGFICNERTDIICTEGCKSFVTISQCKSETYPKKPVTTELCTVAFGRNTAAAKACRTGQDTFSCTGKSTGTGVCYGCLPRDQIHWAK</sequence>
<keyword evidence="5" id="KW-1185">Reference proteome</keyword>
<name>A0A2N5VKC3_9BASI</name>
<dbReference type="EMBL" id="PGCI01000736">
    <property type="protein sequence ID" value="PLW18256.1"/>
    <property type="molecule type" value="Genomic_DNA"/>
</dbReference>
<protein>
    <submittedName>
        <fullName evidence="4">Uncharacterized protein</fullName>
    </submittedName>
</protein>
<evidence type="ECO:0000313" key="4">
    <source>
        <dbReference type="EMBL" id="PLW50420.1"/>
    </source>
</evidence>
<dbReference type="EMBL" id="PGCJ01000090">
    <property type="protein sequence ID" value="PLW50420.1"/>
    <property type="molecule type" value="Genomic_DNA"/>
</dbReference>
<dbReference type="EMBL" id="PGCI01000036">
    <property type="protein sequence ID" value="PLW46808.1"/>
    <property type="molecule type" value="Genomic_DNA"/>
</dbReference>
<organism evidence="4 5">
    <name type="scientific">Puccinia coronata f. sp. avenae</name>
    <dbReference type="NCBI Taxonomy" id="200324"/>
    <lineage>
        <taxon>Eukaryota</taxon>
        <taxon>Fungi</taxon>
        <taxon>Dikarya</taxon>
        <taxon>Basidiomycota</taxon>
        <taxon>Pucciniomycotina</taxon>
        <taxon>Pucciniomycetes</taxon>
        <taxon>Pucciniales</taxon>
        <taxon>Pucciniaceae</taxon>
        <taxon>Puccinia</taxon>
    </lineage>
</organism>
<comment type="caution">
    <text evidence="4">The sequence shown here is derived from an EMBL/GenBank/DDBJ whole genome shotgun (WGS) entry which is preliminary data.</text>
</comment>